<name>A0A4C1URD6_EUMVA</name>
<sequence length="82" mass="9344">MSFSLRTARAERSSAQRKTSVPDSPRFSVGSLRSWGRIDKAHAASAVRSLKSRYKRQRNDRFEIWAEGGARGFTFHYHSLTA</sequence>
<accession>A0A4C1URD6</accession>
<dbReference type="AlphaFoldDB" id="A0A4C1URD6"/>
<feature type="region of interest" description="Disordered" evidence="1">
    <location>
        <begin position="1"/>
        <end position="26"/>
    </location>
</feature>
<dbReference type="Proteomes" id="UP000299102">
    <property type="component" value="Unassembled WGS sequence"/>
</dbReference>
<evidence type="ECO:0000313" key="2">
    <source>
        <dbReference type="EMBL" id="GBP28879.1"/>
    </source>
</evidence>
<protein>
    <submittedName>
        <fullName evidence="2">Uncharacterized protein</fullName>
    </submittedName>
</protein>
<evidence type="ECO:0000313" key="3">
    <source>
        <dbReference type="Proteomes" id="UP000299102"/>
    </source>
</evidence>
<comment type="caution">
    <text evidence="2">The sequence shown here is derived from an EMBL/GenBank/DDBJ whole genome shotgun (WGS) entry which is preliminary data.</text>
</comment>
<evidence type="ECO:0000256" key="1">
    <source>
        <dbReference type="SAM" id="MobiDB-lite"/>
    </source>
</evidence>
<organism evidence="2 3">
    <name type="scientific">Eumeta variegata</name>
    <name type="common">Bagworm moth</name>
    <name type="synonym">Eumeta japonica</name>
    <dbReference type="NCBI Taxonomy" id="151549"/>
    <lineage>
        <taxon>Eukaryota</taxon>
        <taxon>Metazoa</taxon>
        <taxon>Ecdysozoa</taxon>
        <taxon>Arthropoda</taxon>
        <taxon>Hexapoda</taxon>
        <taxon>Insecta</taxon>
        <taxon>Pterygota</taxon>
        <taxon>Neoptera</taxon>
        <taxon>Endopterygota</taxon>
        <taxon>Lepidoptera</taxon>
        <taxon>Glossata</taxon>
        <taxon>Ditrysia</taxon>
        <taxon>Tineoidea</taxon>
        <taxon>Psychidae</taxon>
        <taxon>Oiketicinae</taxon>
        <taxon>Eumeta</taxon>
    </lineage>
</organism>
<dbReference type="EMBL" id="BGZK01000212">
    <property type="protein sequence ID" value="GBP28879.1"/>
    <property type="molecule type" value="Genomic_DNA"/>
</dbReference>
<keyword evidence="3" id="KW-1185">Reference proteome</keyword>
<gene>
    <name evidence="2" type="ORF">EVAR_24555_1</name>
</gene>
<proteinExistence type="predicted"/>
<reference evidence="2 3" key="1">
    <citation type="journal article" date="2019" name="Commun. Biol.">
        <title>The bagworm genome reveals a unique fibroin gene that provides high tensile strength.</title>
        <authorList>
            <person name="Kono N."/>
            <person name="Nakamura H."/>
            <person name="Ohtoshi R."/>
            <person name="Tomita M."/>
            <person name="Numata K."/>
            <person name="Arakawa K."/>
        </authorList>
    </citation>
    <scope>NUCLEOTIDE SEQUENCE [LARGE SCALE GENOMIC DNA]</scope>
</reference>